<accession>A0AAP0H6H2</accession>
<name>A0AAP0H6H2_9ASTR</name>
<gene>
    <name evidence="3" type="ORF">SSX86_007836</name>
</gene>
<comment type="caution">
    <text evidence="3">The sequence shown here is derived from an EMBL/GenBank/DDBJ whole genome shotgun (WGS) entry which is preliminary data.</text>
</comment>
<dbReference type="EMBL" id="JBCNJP010000009">
    <property type="protein sequence ID" value="KAK9073512.1"/>
    <property type="molecule type" value="Genomic_DNA"/>
</dbReference>
<feature type="region of interest" description="Disordered" evidence="1">
    <location>
        <begin position="1"/>
        <end position="40"/>
    </location>
</feature>
<dbReference type="Pfam" id="PF03732">
    <property type="entry name" value="Retrotrans_gag"/>
    <property type="match status" value="1"/>
</dbReference>
<sequence length="334" mass="38033">MLSNHIQALTNHHNTTTASSNTTGSSSSNTQPPIPPFLTAQIHPNQTPVLTVINPNNPLPPPRPAVTITTPPPMKRPPKISLPLFDGTNPLDLIFQEDNMFNYYQTLIAQRILLSVFYFTRDALSWYKHLATNDMLGTWAIFKSELEVRFGPSSYENHEATLFKLRQTSTVTEYQFEFENISNRVSGLSQQTLCNCFISGMRRDIQNELALLKSLTLHQAYGKARLVEEKLAQMVKTQSTIQILLYLFFLGQHQNPLRNPHLLPRQQLHRNRLAPNHHCPFRVCQRKLCNNIVKTAYASVTLKCGPQVFTTTVFLILPITRIAKVCRRNFPTSP</sequence>
<organism evidence="3 4">
    <name type="scientific">Deinandra increscens subsp. villosa</name>
    <dbReference type="NCBI Taxonomy" id="3103831"/>
    <lineage>
        <taxon>Eukaryota</taxon>
        <taxon>Viridiplantae</taxon>
        <taxon>Streptophyta</taxon>
        <taxon>Embryophyta</taxon>
        <taxon>Tracheophyta</taxon>
        <taxon>Spermatophyta</taxon>
        <taxon>Magnoliopsida</taxon>
        <taxon>eudicotyledons</taxon>
        <taxon>Gunneridae</taxon>
        <taxon>Pentapetalae</taxon>
        <taxon>asterids</taxon>
        <taxon>campanulids</taxon>
        <taxon>Asterales</taxon>
        <taxon>Asteraceae</taxon>
        <taxon>Asteroideae</taxon>
        <taxon>Heliantheae alliance</taxon>
        <taxon>Madieae</taxon>
        <taxon>Madiinae</taxon>
        <taxon>Deinandra</taxon>
    </lineage>
</organism>
<evidence type="ECO:0000259" key="2">
    <source>
        <dbReference type="Pfam" id="PF03732"/>
    </source>
</evidence>
<keyword evidence="4" id="KW-1185">Reference proteome</keyword>
<feature type="compositionally biased region" description="Low complexity" evidence="1">
    <location>
        <begin position="10"/>
        <end position="30"/>
    </location>
</feature>
<evidence type="ECO:0000313" key="3">
    <source>
        <dbReference type="EMBL" id="KAK9073512.1"/>
    </source>
</evidence>
<protein>
    <recommendedName>
        <fullName evidence="2">Retrotransposon gag domain-containing protein</fullName>
    </recommendedName>
</protein>
<proteinExistence type="predicted"/>
<dbReference type="AlphaFoldDB" id="A0AAP0H6H2"/>
<evidence type="ECO:0000256" key="1">
    <source>
        <dbReference type="SAM" id="MobiDB-lite"/>
    </source>
</evidence>
<dbReference type="InterPro" id="IPR005162">
    <property type="entry name" value="Retrotrans_gag_dom"/>
</dbReference>
<evidence type="ECO:0000313" key="4">
    <source>
        <dbReference type="Proteomes" id="UP001408789"/>
    </source>
</evidence>
<dbReference type="Proteomes" id="UP001408789">
    <property type="component" value="Unassembled WGS sequence"/>
</dbReference>
<reference evidence="3 4" key="1">
    <citation type="submission" date="2024-04" db="EMBL/GenBank/DDBJ databases">
        <title>The reference genome of an endangered Asteraceae, Deinandra increscens subsp. villosa, native to the Central Coast of California.</title>
        <authorList>
            <person name="Guilliams M."/>
            <person name="Hasenstab-Lehman K."/>
            <person name="Meyer R."/>
            <person name="Mcevoy S."/>
        </authorList>
    </citation>
    <scope>NUCLEOTIDE SEQUENCE [LARGE SCALE GENOMIC DNA]</scope>
    <source>
        <tissue evidence="3">Leaf</tissue>
    </source>
</reference>
<feature type="domain" description="Retrotransposon gag" evidence="2">
    <location>
        <begin position="116"/>
        <end position="202"/>
    </location>
</feature>